<evidence type="ECO:0000256" key="2">
    <source>
        <dbReference type="ARBA" id="ARBA00014415"/>
    </source>
</evidence>
<gene>
    <name evidence="9" type="ORF">DQ08_01130</name>
</gene>
<evidence type="ECO:0000256" key="1">
    <source>
        <dbReference type="ARBA" id="ARBA00007381"/>
    </source>
</evidence>
<evidence type="ECO:0000313" key="9">
    <source>
        <dbReference type="EMBL" id="AHY15114.1"/>
    </source>
</evidence>
<dbReference type="PROSITE" id="PS00329">
    <property type="entry name" value="HSP70_2"/>
    <property type="match status" value="1"/>
</dbReference>
<dbReference type="InterPro" id="IPR013366">
    <property type="entry name" value="EutJ"/>
</dbReference>
<dbReference type="Proteomes" id="UP000025245">
    <property type="component" value="Chromosome"/>
</dbReference>
<dbReference type="InterPro" id="IPR003494">
    <property type="entry name" value="SHS2_FtsA"/>
</dbReference>
<dbReference type="CDD" id="cd24047">
    <property type="entry name" value="ASKHA_NBD_EutJ"/>
    <property type="match status" value="1"/>
</dbReference>
<dbReference type="InterPro" id="IPR043129">
    <property type="entry name" value="ATPase_NBD"/>
</dbReference>
<organism evidence="9 10">
    <name type="scientific">Streptococcus iniae</name>
    <name type="common">Streptococcus shiloi</name>
    <dbReference type="NCBI Taxonomy" id="1346"/>
    <lineage>
        <taxon>Bacteria</taxon>
        <taxon>Bacillati</taxon>
        <taxon>Bacillota</taxon>
        <taxon>Bacilli</taxon>
        <taxon>Lactobacillales</taxon>
        <taxon>Streptococcaceae</taxon>
        <taxon>Streptococcus</taxon>
    </lineage>
</organism>
<evidence type="ECO:0000256" key="4">
    <source>
        <dbReference type="ARBA" id="ARBA00023016"/>
    </source>
</evidence>
<accession>A0ABN4D5A9</accession>
<feature type="domain" description="SHS2" evidence="8">
    <location>
        <begin position="33"/>
        <end position="139"/>
    </location>
</feature>
<name>A0ABN4D5A9_STRIN</name>
<evidence type="ECO:0000256" key="6">
    <source>
        <dbReference type="ARBA" id="ARBA00030945"/>
    </source>
</evidence>
<dbReference type="Pfam" id="PF11104">
    <property type="entry name" value="PilM_2"/>
    <property type="match status" value="1"/>
</dbReference>
<keyword evidence="10" id="KW-1185">Reference proteome</keyword>
<dbReference type="PANTHER" id="PTHR32432:SF3">
    <property type="entry name" value="ETHANOLAMINE UTILIZATION PROTEIN EUTJ"/>
    <property type="match status" value="1"/>
</dbReference>
<sequence>MMHDGLSKTCDTYVEAFEHAQQNPIKSKGGVYLTGVDLGTAYIVLVVLDENKKIVAGAHRHASVIRDGMVVDYMGAIQIVRDLKKSLEEQLDAELLYAAAAIPPGTDALDGGAIKNVVQGAGFELTALLDEPTAANTIVGLQNGAIVDIGGGTTGISILKDGQVVKCIDEPTGGTHFSLVVSGAYHLDFEAADAYKRDPHNHKELLGVLKPVVEKVASIITKHIEGYDLDLIYLVGGSSCLTGIESIIEKETKIKTIKPKNPMFVTPIGIAMNCSQTIIY</sequence>
<proteinExistence type="inferred from homology"/>
<dbReference type="PANTHER" id="PTHR32432">
    <property type="entry name" value="CELL DIVISION PROTEIN FTSA-RELATED"/>
    <property type="match status" value="1"/>
</dbReference>
<evidence type="ECO:0000313" key="10">
    <source>
        <dbReference type="Proteomes" id="UP000025245"/>
    </source>
</evidence>
<protein>
    <recommendedName>
        <fullName evidence="2">Chaperone protein DnaK</fullName>
    </recommendedName>
    <alternativeName>
        <fullName evidence="3">Chaperone protein dnaK</fullName>
    </alternativeName>
    <alternativeName>
        <fullName evidence="7">HSP70</fullName>
    </alternativeName>
    <alternativeName>
        <fullName evidence="6">Heat shock 70 kDa protein</fullName>
    </alternativeName>
    <alternativeName>
        <fullName evidence="5">Heat shock protein 70</fullName>
    </alternativeName>
</protein>
<reference evidence="9 10" key="1">
    <citation type="journal article" date="2014" name="Genome Announc.">
        <title>Complete Genome Sequence of a Virulent Strain, Streptococcus iniae ISET0901, Isolated from Diseased Tilapia.</title>
        <authorList>
            <person name="Pridgeon J.W."/>
            <person name="Zhang D."/>
            <person name="Zhang L."/>
        </authorList>
    </citation>
    <scope>NUCLEOTIDE SEQUENCE [LARGE SCALE GENOMIC DNA]</scope>
    <source>
        <strain evidence="9 10">ISET0901</strain>
    </source>
</reference>
<dbReference type="Gene3D" id="3.30.420.40">
    <property type="match status" value="2"/>
</dbReference>
<evidence type="ECO:0000256" key="5">
    <source>
        <dbReference type="ARBA" id="ARBA00030019"/>
    </source>
</evidence>
<dbReference type="SUPFAM" id="SSF53067">
    <property type="entry name" value="Actin-like ATPase domain"/>
    <property type="match status" value="2"/>
</dbReference>
<dbReference type="InterPro" id="IPR050696">
    <property type="entry name" value="FtsA/MreB"/>
</dbReference>
<dbReference type="InterPro" id="IPR005883">
    <property type="entry name" value="PilM"/>
</dbReference>
<evidence type="ECO:0000256" key="3">
    <source>
        <dbReference type="ARBA" id="ARBA00017249"/>
    </source>
</evidence>
<dbReference type="EMBL" id="CP007586">
    <property type="protein sequence ID" value="AHY15114.1"/>
    <property type="molecule type" value="Genomic_DNA"/>
</dbReference>
<dbReference type="SMART" id="SM00842">
    <property type="entry name" value="FtsA"/>
    <property type="match status" value="1"/>
</dbReference>
<dbReference type="InterPro" id="IPR018181">
    <property type="entry name" value="Heat_shock_70_CS"/>
</dbReference>
<dbReference type="NCBIfam" id="NF011660">
    <property type="entry name" value="PRK15080.1"/>
    <property type="match status" value="1"/>
</dbReference>
<keyword evidence="4" id="KW-0346">Stress response</keyword>
<comment type="similarity">
    <text evidence="1">Belongs to the heat shock protein 70 family.</text>
</comment>
<evidence type="ECO:0000256" key="7">
    <source>
        <dbReference type="ARBA" id="ARBA00033103"/>
    </source>
</evidence>
<dbReference type="NCBIfam" id="TIGR02529">
    <property type="entry name" value="EutJ"/>
    <property type="match status" value="1"/>
</dbReference>
<evidence type="ECO:0000259" key="8">
    <source>
        <dbReference type="SMART" id="SM00842"/>
    </source>
</evidence>